<dbReference type="PROSITE" id="PS50887">
    <property type="entry name" value="GGDEF"/>
    <property type="match status" value="1"/>
</dbReference>
<dbReference type="PANTHER" id="PTHR45138">
    <property type="entry name" value="REGULATORY COMPONENTS OF SENSORY TRANSDUCTION SYSTEM"/>
    <property type="match status" value="1"/>
</dbReference>
<evidence type="ECO:0000259" key="3">
    <source>
        <dbReference type="PROSITE" id="PS50885"/>
    </source>
</evidence>
<keyword evidence="6" id="KW-1185">Reference proteome</keyword>
<dbReference type="Proteomes" id="UP000028252">
    <property type="component" value="Unassembled WGS sequence"/>
</dbReference>
<gene>
    <name evidence="5" type="ORF">ADIMK_4186</name>
</gene>
<dbReference type="eggNOG" id="COG3706">
    <property type="taxonomic scope" value="Bacteria"/>
</dbReference>
<dbReference type="RefSeq" id="WP_036192444.1">
    <property type="nucleotide sequence ID" value="NZ_JMQN01000063.1"/>
</dbReference>
<dbReference type="GO" id="GO:1902201">
    <property type="term" value="P:negative regulation of bacterial-type flagellum-dependent cell motility"/>
    <property type="evidence" value="ECO:0007669"/>
    <property type="project" value="TreeGrafter"/>
</dbReference>
<dbReference type="NCBIfam" id="TIGR00254">
    <property type="entry name" value="GGDEF"/>
    <property type="match status" value="1"/>
</dbReference>
<feature type="domain" description="GGDEF" evidence="4">
    <location>
        <begin position="375"/>
        <end position="513"/>
    </location>
</feature>
<dbReference type="GO" id="GO:0052621">
    <property type="term" value="F:diguanylate cyclase activity"/>
    <property type="evidence" value="ECO:0007669"/>
    <property type="project" value="UniProtKB-EC"/>
</dbReference>
<dbReference type="InterPro" id="IPR000160">
    <property type="entry name" value="GGDEF_dom"/>
</dbReference>
<dbReference type="OrthoDB" id="9812260at2"/>
<protein>
    <recommendedName>
        <fullName evidence="1">diguanylate cyclase</fullName>
        <ecNumber evidence="1">2.7.7.65</ecNumber>
    </recommendedName>
</protein>
<dbReference type="SUPFAM" id="SSF55073">
    <property type="entry name" value="Nucleotide cyclase"/>
    <property type="match status" value="1"/>
</dbReference>
<reference evidence="5 6" key="1">
    <citation type="submission" date="2014-04" db="EMBL/GenBank/DDBJ databases">
        <title>Marinobacterium kochiensis sp. nov., isolated from sediment sample collected from Kochi backwaters in Kerala, India.</title>
        <authorList>
            <person name="Singh A."/>
            <person name="Pinnaka A.K."/>
        </authorList>
    </citation>
    <scope>NUCLEOTIDE SEQUENCE [LARGE SCALE GENOMIC DNA]</scope>
    <source>
        <strain evidence="5 6">AK27</strain>
    </source>
</reference>
<feature type="transmembrane region" description="Helical" evidence="2">
    <location>
        <begin position="257"/>
        <end position="279"/>
    </location>
</feature>
<name>A0A081FT74_9GAMM</name>
<dbReference type="Pfam" id="PF00672">
    <property type="entry name" value="HAMP"/>
    <property type="match status" value="1"/>
</dbReference>
<evidence type="ECO:0000256" key="2">
    <source>
        <dbReference type="SAM" id="Phobius"/>
    </source>
</evidence>
<evidence type="ECO:0000313" key="5">
    <source>
        <dbReference type="EMBL" id="KEA61729.1"/>
    </source>
</evidence>
<keyword evidence="2" id="KW-0472">Membrane</keyword>
<dbReference type="InterPro" id="IPR050469">
    <property type="entry name" value="Diguanylate_Cyclase"/>
</dbReference>
<comment type="caution">
    <text evidence="5">The sequence shown here is derived from an EMBL/GenBank/DDBJ whole genome shotgun (WGS) entry which is preliminary data.</text>
</comment>
<dbReference type="PROSITE" id="PS50885">
    <property type="entry name" value="HAMP"/>
    <property type="match status" value="1"/>
</dbReference>
<evidence type="ECO:0000313" key="6">
    <source>
        <dbReference type="Proteomes" id="UP000028252"/>
    </source>
</evidence>
<dbReference type="InterPro" id="IPR029787">
    <property type="entry name" value="Nucleotide_cyclase"/>
</dbReference>
<dbReference type="Gene3D" id="3.30.70.270">
    <property type="match status" value="1"/>
</dbReference>
<dbReference type="Pfam" id="PF00990">
    <property type="entry name" value="GGDEF"/>
    <property type="match status" value="1"/>
</dbReference>
<evidence type="ECO:0000256" key="1">
    <source>
        <dbReference type="ARBA" id="ARBA00012528"/>
    </source>
</evidence>
<dbReference type="AlphaFoldDB" id="A0A081FT74"/>
<dbReference type="SMART" id="SM00267">
    <property type="entry name" value="GGDEF"/>
    <property type="match status" value="1"/>
</dbReference>
<dbReference type="GO" id="GO:0005886">
    <property type="term" value="C:plasma membrane"/>
    <property type="evidence" value="ECO:0007669"/>
    <property type="project" value="TreeGrafter"/>
</dbReference>
<dbReference type="CDD" id="cd01949">
    <property type="entry name" value="GGDEF"/>
    <property type="match status" value="1"/>
</dbReference>
<dbReference type="Pfam" id="PF05228">
    <property type="entry name" value="CHASE4"/>
    <property type="match status" value="1"/>
</dbReference>
<dbReference type="eggNOG" id="COG3322">
    <property type="taxonomic scope" value="Bacteria"/>
</dbReference>
<dbReference type="SMART" id="SM00304">
    <property type="entry name" value="HAMP"/>
    <property type="match status" value="1"/>
</dbReference>
<dbReference type="EC" id="2.7.7.65" evidence="1"/>
<dbReference type="PATRIC" id="fig|1232683.4.peg.4118"/>
<dbReference type="InterPro" id="IPR003660">
    <property type="entry name" value="HAMP_dom"/>
</dbReference>
<dbReference type="PANTHER" id="PTHR45138:SF24">
    <property type="entry name" value="DIGUANYLATE CYCLASE DGCC-RELATED"/>
    <property type="match status" value="1"/>
</dbReference>
<feature type="domain" description="HAMP" evidence="3">
    <location>
        <begin position="281"/>
        <end position="334"/>
    </location>
</feature>
<dbReference type="STRING" id="1232683.ADIMK_4186"/>
<dbReference type="GO" id="GO:0043709">
    <property type="term" value="P:cell adhesion involved in single-species biofilm formation"/>
    <property type="evidence" value="ECO:0007669"/>
    <property type="project" value="TreeGrafter"/>
</dbReference>
<accession>A0A081FT74</accession>
<sequence length="555" mass="62381">MKIRAKLTMGMLLLLAAICIGVVATVQNLLLPRLASLEQQSLLTELERIRQSLLHEQKGLLALTTDWAVWDDTYRFVQDRNEEYASSNLDPSFMEPINVDAMLIQAASGEVVSAQFSESVDPSEIGFLAASFVDEHNPLYAMSRSGRPETAIMLTDAGAFLLAAHPILDSHSNLPPRGTFYMARLIGSDLVAALREQLQLPFELSFVEDGAGATVRFLSAERSLAQLVIPVANADSRSLRAELIQPRPFYQQAFDSVAYTVITICLIGLLAILFAYYFFNRMFVRPLEELKEQAESFGRDQCAVVFETHSRKDELGELANTFMQMAKSVETNRQMLQRERNQFLDASLTDPMTGLRNRRFLEQYLARPEVWQSGQSYLLMIMDIDMFKSVNDTYGHDVGDLVIKQFAGQLRECCRDDDLLIRTGGEEYALISLDCDASVGEKLAQRICSSVAQRRFGPEKAPFDITCSVGFYTVAARQVSNPPAEWPEMLKVADLALYAVKNSGRNNWMGLGWLAEKGTAAHPRSAHDIERDIRQHRLRLIAHEDRSPQTMCWQG</sequence>
<dbReference type="InterPro" id="IPR043128">
    <property type="entry name" value="Rev_trsase/Diguanyl_cyclase"/>
</dbReference>
<dbReference type="EMBL" id="JMQN01000063">
    <property type="protein sequence ID" value="KEA61729.1"/>
    <property type="molecule type" value="Genomic_DNA"/>
</dbReference>
<proteinExistence type="predicted"/>
<evidence type="ECO:0000259" key="4">
    <source>
        <dbReference type="PROSITE" id="PS50887"/>
    </source>
</evidence>
<keyword evidence="2" id="KW-1133">Transmembrane helix</keyword>
<dbReference type="Gene3D" id="6.10.340.10">
    <property type="match status" value="1"/>
</dbReference>
<dbReference type="InterPro" id="IPR007892">
    <property type="entry name" value="CHASE4"/>
</dbReference>
<organism evidence="5 6">
    <name type="scientific">Marinobacterium lacunae</name>
    <dbReference type="NCBI Taxonomy" id="1232683"/>
    <lineage>
        <taxon>Bacteria</taxon>
        <taxon>Pseudomonadati</taxon>
        <taxon>Pseudomonadota</taxon>
        <taxon>Gammaproteobacteria</taxon>
        <taxon>Oceanospirillales</taxon>
        <taxon>Oceanospirillaceae</taxon>
        <taxon>Marinobacterium</taxon>
    </lineage>
</organism>
<dbReference type="CDD" id="cd06225">
    <property type="entry name" value="HAMP"/>
    <property type="match status" value="1"/>
</dbReference>
<dbReference type="SUPFAM" id="SSF158472">
    <property type="entry name" value="HAMP domain-like"/>
    <property type="match status" value="1"/>
</dbReference>
<keyword evidence="2" id="KW-0812">Transmembrane</keyword>
<dbReference type="GO" id="GO:0007165">
    <property type="term" value="P:signal transduction"/>
    <property type="evidence" value="ECO:0007669"/>
    <property type="project" value="InterPro"/>
</dbReference>